<dbReference type="AlphaFoldDB" id="A0A7C1JUW3"/>
<evidence type="ECO:0000256" key="1">
    <source>
        <dbReference type="ARBA" id="ARBA00003416"/>
    </source>
</evidence>
<gene>
    <name evidence="5" type="primary">rmuC</name>
    <name evidence="5" type="ORF">ENP47_02075</name>
</gene>
<dbReference type="PANTHER" id="PTHR30563">
    <property type="entry name" value="DNA RECOMBINATION PROTEIN RMUC"/>
    <property type="match status" value="1"/>
</dbReference>
<reference evidence="5" key="1">
    <citation type="journal article" date="2020" name="mSystems">
        <title>Genome- and Community-Level Interaction Insights into Carbon Utilization and Element Cycling Functions of Hydrothermarchaeota in Hydrothermal Sediment.</title>
        <authorList>
            <person name="Zhou Z."/>
            <person name="Liu Y."/>
            <person name="Xu W."/>
            <person name="Pan J."/>
            <person name="Luo Z.H."/>
            <person name="Li M."/>
        </authorList>
    </citation>
    <scope>NUCLEOTIDE SEQUENCE [LARGE SCALE GENOMIC DNA]</scope>
    <source>
        <strain evidence="5">SpSt-222</strain>
    </source>
</reference>
<comment type="similarity">
    <text evidence="2">Belongs to the RmuC family.</text>
</comment>
<dbReference type="InterPro" id="IPR003798">
    <property type="entry name" value="DNA_recombination_RmuC"/>
</dbReference>
<dbReference type="PANTHER" id="PTHR30563:SF0">
    <property type="entry name" value="DNA RECOMBINATION PROTEIN RMUC"/>
    <property type="match status" value="1"/>
</dbReference>
<protein>
    <submittedName>
        <fullName evidence="5">DNA recombination protein RmuC</fullName>
    </submittedName>
</protein>
<accession>A0A7C1JUW3</accession>
<dbReference type="GO" id="GO:0006310">
    <property type="term" value="P:DNA recombination"/>
    <property type="evidence" value="ECO:0007669"/>
    <property type="project" value="UniProtKB-KW"/>
</dbReference>
<comment type="function">
    <text evidence="1">Involved in DNA recombination.</text>
</comment>
<dbReference type="Pfam" id="PF02646">
    <property type="entry name" value="RmuC"/>
    <property type="match status" value="1"/>
</dbReference>
<evidence type="ECO:0000256" key="2">
    <source>
        <dbReference type="ARBA" id="ARBA00009840"/>
    </source>
</evidence>
<evidence type="ECO:0000256" key="4">
    <source>
        <dbReference type="ARBA" id="ARBA00023172"/>
    </source>
</evidence>
<proteinExistence type="inferred from homology"/>
<name>A0A7C1JUW3_THERO</name>
<evidence type="ECO:0000256" key="3">
    <source>
        <dbReference type="ARBA" id="ARBA00023054"/>
    </source>
</evidence>
<dbReference type="EMBL" id="DSJL01000006">
    <property type="protein sequence ID" value="HEF64386.1"/>
    <property type="molecule type" value="Genomic_DNA"/>
</dbReference>
<keyword evidence="3" id="KW-0175">Coiled coil</keyword>
<comment type="caution">
    <text evidence="5">The sequence shown here is derived from an EMBL/GenBank/DDBJ whole genome shotgun (WGS) entry which is preliminary data.</text>
</comment>
<organism evidence="5">
    <name type="scientific">Thermomicrobium roseum</name>
    <dbReference type="NCBI Taxonomy" id="500"/>
    <lineage>
        <taxon>Bacteria</taxon>
        <taxon>Pseudomonadati</taxon>
        <taxon>Thermomicrobiota</taxon>
        <taxon>Thermomicrobia</taxon>
        <taxon>Thermomicrobiales</taxon>
        <taxon>Thermomicrobiaceae</taxon>
        <taxon>Thermomicrobium</taxon>
    </lineage>
</organism>
<sequence length="463" mass="50963">MGDGGTLLVAGVVGFVGFALLVFGIVLGTVLSRRPTTSSPDLGAMQASLASLQEAARAQGQQVSDLLRSLQELAALTTQLQARAQANEQHQLQLQHSFQLMSQGLGELRATFAALPALQEATHIQAQRLDELTRTLETLKTLTAQLQARADASEQRQSQLHAGLQRTSELLGELRTSLTSMLQQQGATVNRIDQLQQALAAAHQALNELRRNDEEARRQQEELARFVTRLDTILTGSASRGAAGEHVLEAILEHLPPEFKAFNLTIRNRTVEFAFRLPNGKHVPIDSKWVGIRQLEQLDEASSEQTRKELEQLLARRIEEVTAYLDLDLTLGLAIVAVPDAVYRWTQRLHARALEKGVIVIAYSMAIPYFLTLLHFAIRFLRDEETAQLSAITHQLEHALREIQSELNGRYARALTMLQNSRDALAQQAAGALGTLRQLQALSGASGTLALAEALEGEQRVDE</sequence>
<evidence type="ECO:0000313" key="5">
    <source>
        <dbReference type="EMBL" id="HEF64386.1"/>
    </source>
</evidence>
<keyword evidence="4" id="KW-0233">DNA recombination</keyword>